<dbReference type="Proteomes" id="UP000193427">
    <property type="component" value="Chromosome"/>
</dbReference>
<dbReference type="InterPro" id="IPR036465">
    <property type="entry name" value="vWFA_dom_sf"/>
</dbReference>
<organism evidence="3 4">
    <name type="scientific">Piscinibacter gummiphilus</name>
    <dbReference type="NCBI Taxonomy" id="946333"/>
    <lineage>
        <taxon>Bacteria</taxon>
        <taxon>Pseudomonadati</taxon>
        <taxon>Pseudomonadota</taxon>
        <taxon>Betaproteobacteria</taxon>
        <taxon>Burkholderiales</taxon>
        <taxon>Sphaerotilaceae</taxon>
        <taxon>Piscinibacter</taxon>
    </lineage>
</organism>
<reference evidence="3 4" key="1">
    <citation type="submission" date="2016-04" db="EMBL/GenBank/DDBJ databases">
        <title>Complete genome sequence of natural rubber-degrading, novel Gram-negative bacterium, Rhizobacter gummiphilus strain NS21.</title>
        <authorList>
            <person name="Tabata M."/>
            <person name="Kasai D."/>
            <person name="Fukuda M."/>
        </authorList>
    </citation>
    <scope>NUCLEOTIDE SEQUENCE [LARGE SCALE GENOMIC DNA]</scope>
    <source>
        <strain evidence="3 4">NS21</strain>
    </source>
</reference>
<keyword evidence="2" id="KW-0812">Transmembrane</keyword>
<name>A0A1W6LGY4_9BURK</name>
<dbReference type="OrthoDB" id="9807628at2"/>
<feature type="region of interest" description="Disordered" evidence="1">
    <location>
        <begin position="471"/>
        <end position="514"/>
    </location>
</feature>
<keyword evidence="2" id="KW-0472">Membrane</keyword>
<dbReference type="Pfam" id="PF13519">
    <property type="entry name" value="VWA_2"/>
    <property type="match status" value="1"/>
</dbReference>
<dbReference type="RefSeq" id="WP_085753823.1">
    <property type="nucleotide sequence ID" value="NZ_BSPR01000017.1"/>
</dbReference>
<gene>
    <name evidence="3" type="ORF">A4W93_28380</name>
</gene>
<protein>
    <submittedName>
        <fullName evidence="3">Uncharacterized protein</fullName>
    </submittedName>
</protein>
<dbReference type="SUPFAM" id="SSF53300">
    <property type="entry name" value="vWA-like"/>
    <property type="match status" value="1"/>
</dbReference>
<evidence type="ECO:0000313" key="3">
    <source>
        <dbReference type="EMBL" id="ARN23499.1"/>
    </source>
</evidence>
<dbReference type="InterPro" id="IPR050768">
    <property type="entry name" value="UPF0353/GerABKA_families"/>
</dbReference>
<dbReference type="KEGG" id="rgu:A4W93_28380"/>
<dbReference type="SUPFAM" id="SSF48452">
    <property type="entry name" value="TPR-like"/>
    <property type="match status" value="1"/>
</dbReference>
<accession>A0A1W6LGY4</accession>
<dbReference type="AlphaFoldDB" id="A0A1W6LGY4"/>
<dbReference type="STRING" id="946333.A4W93_28380"/>
<dbReference type="Gene3D" id="1.25.40.10">
    <property type="entry name" value="Tetratricopeptide repeat domain"/>
    <property type="match status" value="1"/>
</dbReference>
<evidence type="ECO:0000313" key="4">
    <source>
        <dbReference type="Proteomes" id="UP000193427"/>
    </source>
</evidence>
<dbReference type="InterPro" id="IPR011990">
    <property type="entry name" value="TPR-like_helical_dom_sf"/>
</dbReference>
<keyword evidence="4" id="KW-1185">Reference proteome</keyword>
<sequence length="548" mass="60519">MDTLAAWLADHVDPAMAAFHFLRPVWLWALVPAGLLVWVVGWRDNVRRRWRGSIAPHLLDALVIERRRRWRLRPVHLTALLIALGAVAVAGPTWEQERPPFVEDKAPLAIAIDLSRTMDAIDVSPTRLERAKLKVKALLSHRQGGRTALYAYAGSTHLVLPLTDDSKLLQTFVDALETGIMPRPGRDTVQALKAIDAALAKESVPGTILFLTDGIEPAATAAFKAQVDGTGSQPLVLAIGTEQGGPLRSGASGFQEDHGQRVFARMDVAGLQAFKAATGVPLATFTPDGDDDVAWVQRRVQSHLARKDTGTATRWKDQGWWFTIPIVLLAALWFRKGWTVRWVSALLLGVVLQAPADPAWAQGGARGWHFIDLWLTPDQQGRRAFERGDYAAAAEHFADPMWRGTALYRAGRFAEAEQSFARVDSPESDFNQGNALAWQGRYEAAAARYTQALARRPQWPEATANLALVRGLIPPKPDPKKDDDQAEDPNLKPDQIQFDDKGKAGKQQVQMASKQTADTWMRAIQTTPTQLLARKFALQQRSAKDKSP</sequence>
<proteinExistence type="predicted"/>
<feature type="transmembrane region" description="Helical" evidence="2">
    <location>
        <begin position="25"/>
        <end position="42"/>
    </location>
</feature>
<dbReference type="InterPro" id="IPR002035">
    <property type="entry name" value="VWF_A"/>
</dbReference>
<evidence type="ECO:0000256" key="1">
    <source>
        <dbReference type="SAM" id="MobiDB-lite"/>
    </source>
</evidence>
<dbReference type="Gene3D" id="3.40.50.410">
    <property type="entry name" value="von Willebrand factor, type A domain"/>
    <property type="match status" value="1"/>
</dbReference>
<evidence type="ECO:0000256" key="2">
    <source>
        <dbReference type="SAM" id="Phobius"/>
    </source>
</evidence>
<dbReference type="PANTHER" id="PTHR22550:SF14">
    <property type="entry name" value="VWFA DOMAIN-CONTAINING PROTEIN"/>
    <property type="match status" value="1"/>
</dbReference>
<feature type="transmembrane region" description="Helical" evidence="2">
    <location>
        <begin position="75"/>
        <end position="94"/>
    </location>
</feature>
<dbReference type="EMBL" id="CP015118">
    <property type="protein sequence ID" value="ARN23499.1"/>
    <property type="molecule type" value="Genomic_DNA"/>
</dbReference>
<keyword evidence="2" id="KW-1133">Transmembrane helix</keyword>
<dbReference type="PANTHER" id="PTHR22550">
    <property type="entry name" value="SPORE GERMINATION PROTEIN"/>
    <property type="match status" value="1"/>
</dbReference>